<feature type="transmembrane region" description="Helical" evidence="2">
    <location>
        <begin position="437"/>
        <end position="461"/>
    </location>
</feature>
<dbReference type="STRING" id="993070.AS031_12175"/>
<sequence length="498" mass="51077">MEDWQILGITGAVIVGIVVMILRFRLNPAMSLVIGALALGLLTGLGAAETTKTAMTGFGDIMTKVGLLIAWGVLMGAILNEMGAISKLVDKLLRVFGPKGVPYALGLTIGTLLQSIFLDVLLVMSAPLARRIAPKLGKFGTAKMATAMAISLECGIVLMVPGVATVALAGLLQVPLGEMLIFGLLVIIPTIIVSIMIMNFFIHRGLWKTETDEEPVVEESPALEDSDGMVVHTHTHAHDHSGSPEHGKSTTAATPGAAPASGPTSSRVGLLPHDVRTPGTKTSREPGLLVMFGPMLLSLVLIASGAFLKMAGITNDIAGFLSTPVVALLIGLLGTSLVARLTIGTKRVEAAVANGFKESGQILILTGAGGSLAAMVATSGMGDILGKYFTASSVAPLLVVWVIAAVLHIAVGSVSISAITAAGLLAPIAPALGINPVLLALAAGAGSLFVVHVTSNTFWLLQSMLGQTTRGTLKSCTLGVSVASVIALGFTLVLSIFI</sequence>
<dbReference type="PANTHER" id="PTHR30354">
    <property type="entry name" value="GNT FAMILY GLUCONATE TRANSPORTER"/>
    <property type="match status" value="1"/>
</dbReference>
<dbReference type="Proteomes" id="UP000053199">
    <property type="component" value="Unassembled WGS sequence"/>
</dbReference>
<dbReference type="InterPro" id="IPR003474">
    <property type="entry name" value="Glcn_transporter"/>
</dbReference>
<protein>
    <submittedName>
        <fullName evidence="3">Gluconate permease</fullName>
    </submittedName>
</protein>
<feature type="transmembrane region" description="Helical" evidence="2">
    <location>
        <begin position="473"/>
        <end position="497"/>
    </location>
</feature>
<feature type="transmembrane region" description="Helical" evidence="2">
    <location>
        <begin position="144"/>
        <end position="172"/>
    </location>
</feature>
<accession>A0A0V8INI8</accession>
<name>A0A0V8INI8_9MICC</name>
<proteinExistence type="predicted"/>
<dbReference type="GO" id="GO:0015128">
    <property type="term" value="F:gluconate transmembrane transporter activity"/>
    <property type="evidence" value="ECO:0007669"/>
    <property type="project" value="InterPro"/>
</dbReference>
<feature type="transmembrane region" description="Helical" evidence="2">
    <location>
        <begin position="29"/>
        <end position="48"/>
    </location>
</feature>
<keyword evidence="2" id="KW-0472">Membrane</keyword>
<feature type="transmembrane region" description="Helical" evidence="2">
    <location>
        <begin position="179"/>
        <end position="202"/>
    </location>
</feature>
<dbReference type="GO" id="GO:0005886">
    <property type="term" value="C:plasma membrane"/>
    <property type="evidence" value="ECO:0007669"/>
    <property type="project" value="TreeGrafter"/>
</dbReference>
<feature type="transmembrane region" description="Helical" evidence="2">
    <location>
        <begin position="320"/>
        <end position="342"/>
    </location>
</feature>
<feature type="transmembrane region" description="Helical" evidence="2">
    <location>
        <begin position="68"/>
        <end position="89"/>
    </location>
</feature>
<feature type="transmembrane region" description="Helical" evidence="2">
    <location>
        <begin position="397"/>
        <end position="425"/>
    </location>
</feature>
<feature type="transmembrane region" description="Helical" evidence="2">
    <location>
        <begin position="288"/>
        <end position="308"/>
    </location>
</feature>
<feature type="region of interest" description="Disordered" evidence="1">
    <location>
        <begin position="234"/>
        <end position="283"/>
    </location>
</feature>
<organism evidence="3 4">
    <name type="scientific">Pseudarthrobacter enclensis</name>
    <dbReference type="NCBI Taxonomy" id="993070"/>
    <lineage>
        <taxon>Bacteria</taxon>
        <taxon>Bacillati</taxon>
        <taxon>Actinomycetota</taxon>
        <taxon>Actinomycetes</taxon>
        <taxon>Micrococcales</taxon>
        <taxon>Micrococcaceae</taxon>
        <taxon>Pseudarthrobacter</taxon>
    </lineage>
</organism>
<evidence type="ECO:0000313" key="4">
    <source>
        <dbReference type="Proteomes" id="UP000053199"/>
    </source>
</evidence>
<evidence type="ECO:0000256" key="2">
    <source>
        <dbReference type="SAM" id="Phobius"/>
    </source>
</evidence>
<feature type="transmembrane region" description="Helical" evidence="2">
    <location>
        <begin position="101"/>
        <end position="124"/>
    </location>
</feature>
<dbReference type="EMBL" id="LNQM01000004">
    <property type="protein sequence ID" value="KSU76112.1"/>
    <property type="molecule type" value="Genomic_DNA"/>
</dbReference>
<dbReference type="PANTHER" id="PTHR30354:SF11">
    <property type="entry name" value="PERMEASE"/>
    <property type="match status" value="1"/>
</dbReference>
<dbReference type="OrthoDB" id="3636773at2"/>
<dbReference type="Pfam" id="PF02447">
    <property type="entry name" value="GntP_permease"/>
    <property type="match status" value="2"/>
</dbReference>
<keyword evidence="2" id="KW-0812">Transmembrane</keyword>
<gene>
    <name evidence="3" type="ORF">AS031_12175</name>
</gene>
<evidence type="ECO:0000313" key="3">
    <source>
        <dbReference type="EMBL" id="KSU76112.1"/>
    </source>
</evidence>
<feature type="transmembrane region" description="Helical" evidence="2">
    <location>
        <begin position="6"/>
        <end position="22"/>
    </location>
</feature>
<comment type="caution">
    <text evidence="3">The sequence shown here is derived from an EMBL/GenBank/DDBJ whole genome shotgun (WGS) entry which is preliminary data.</text>
</comment>
<keyword evidence="2" id="KW-1133">Transmembrane helix</keyword>
<dbReference type="AlphaFoldDB" id="A0A0V8INI8"/>
<feature type="compositionally biased region" description="Basic and acidic residues" evidence="1">
    <location>
        <begin position="236"/>
        <end position="248"/>
    </location>
</feature>
<keyword evidence="4" id="KW-1185">Reference proteome</keyword>
<feature type="compositionally biased region" description="Low complexity" evidence="1">
    <location>
        <begin position="249"/>
        <end position="266"/>
    </location>
</feature>
<evidence type="ECO:0000256" key="1">
    <source>
        <dbReference type="SAM" id="MobiDB-lite"/>
    </source>
</evidence>
<reference evidence="3 4" key="1">
    <citation type="journal article" date="2014" name="Arch. Microbiol.">
        <title>Arthrobacter enclensis sp. nov., isolated from sediment sample.</title>
        <authorList>
            <person name="Dastager S.G."/>
            <person name="Liu Q."/>
            <person name="Tang S.K."/>
            <person name="Krishnamurthi S."/>
            <person name="Lee J.C."/>
            <person name="Li W.J."/>
        </authorList>
    </citation>
    <scope>NUCLEOTIDE SEQUENCE [LARGE SCALE GENOMIC DNA]</scope>
    <source>
        <strain evidence="3 4">NIO-1008</strain>
    </source>
</reference>
<feature type="transmembrane region" description="Helical" evidence="2">
    <location>
        <begin position="362"/>
        <end position="385"/>
    </location>
</feature>